<evidence type="ECO:0000313" key="2">
    <source>
        <dbReference type="Proteomes" id="UP001139493"/>
    </source>
</evidence>
<dbReference type="EMBL" id="JAMTCS010000001">
    <property type="protein sequence ID" value="MCP2263164.1"/>
    <property type="molecule type" value="Genomic_DNA"/>
</dbReference>
<organism evidence="1 2">
    <name type="scientific">Promicromonospora thailandica</name>
    <dbReference type="NCBI Taxonomy" id="765201"/>
    <lineage>
        <taxon>Bacteria</taxon>
        <taxon>Bacillati</taxon>
        <taxon>Actinomycetota</taxon>
        <taxon>Actinomycetes</taxon>
        <taxon>Micrococcales</taxon>
        <taxon>Promicromonosporaceae</taxon>
        <taxon>Promicromonospora</taxon>
    </lineage>
</organism>
<proteinExistence type="predicted"/>
<sequence length="184" mass="19615">MRIYVPATLDELDAVTHAPDAARWTIAPRRAHAVTKELEAALPEEDAESLEYVAALNAADDSLALIAGRADAPHQRVIITVEVPDAVVAPADGDVPDDDDPVASEIQVTGTVEGVAIVCVHVDEPDAATDIADVLAAADEESDSEDVSGVNEEAESALDEALQRVTDRDLLWYDWSEIKNVPRA</sequence>
<protein>
    <submittedName>
        <fullName evidence="1">Uncharacterized protein</fullName>
    </submittedName>
</protein>
<dbReference type="RefSeq" id="WP_253832389.1">
    <property type="nucleotide sequence ID" value="NZ_JAMTCS010000001.1"/>
</dbReference>
<dbReference type="AlphaFoldDB" id="A0A9X2JWI5"/>
<dbReference type="Proteomes" id="UP001139493">
    <property type="component" value="Unassembled WGS sequence"/>
</dbReference>
<evidence type="ECO:0000313" key="1">
    <source>
        <dbReference type="EMBL" id="MCP2263164.1"/>
    </source>
</evidence>
<gene>
    <name evidence="1" type="ORF">APR03_000487</name>
</gene>
<keyword evidence="2" id="KW-1185">Reference proteome</keyword>
<comment type="caution">
    <text evidence="1">The sequence shown here is derived from an EMBL/GenBank/DDBJ whole genome shotgun (WGS) entry which is preliminary data.</text>
</comment>
<dbReference type="Pfam" id="PF21853">
    <property type="entry name" value="DUF6912"/>
    <property type="match status" value="1"/>
</dbReference>
<name>A0A9X2JWI5_9MICO</name>
<dbReference type="InterPro" id="IPR054206">
    <property type="entry name" value="DUF6912"/>
</dbReference>
<accession>A0A9X2JWI5</accession>
<reference evidence="1" key="1">
    <citation type="submission" date="2022-06" db="EMBL/GenBank/DDBJ databases">
        <title>Genomic Encyclopedia of Archaeal and Bacterial Type Strains, Phase II (KMG-II): from individual species to whole genera.</title>
        <authorList>
            <person name="Goeker M."/>
        </authorList>
    </citation>
    <scope>NUCLEOTIDE SEQUENCE</scope>
    <source>
        <strain evidence="1">DSM 26652</strain>
    </source>
</reference>